<feature type="signal peptide" evidence="3">
    <location>
        <begin position="1"/>
        <end position="17"/>
    </location>
</feature>
<gene>
    <name evidence="4" type="ORF">DPMN_115690</name>
</gene>
<accession>A0A9D4KLM8</accession>
<evidence type="ECO:0000313" key="5">
    <source>
        <dbReference type="Proteomes" id="UP000828390"/>
    </source>
</evidence>
<organism evidence="4 5">
    <name type="scientific">Dreissena polymorpha</name>
    <name type="common">Zebra mussel</name>
    <name type="synonym">Mytilus polymorpha</name>
    <dbReference type="NCBI Taxonomy" id="45954"/>
    <lineage>
        <taxon>Eukaryota</taxon>
        <taxon>Metazoa</taxon>
        <taxon>Spiralia</taxon>
        <taxon>Lophotrochozoa</taxon>
        <taxon>Mollusca</taxon>
        <taxon>Bivalvia</taxon>
        <taxon>Autobranchia</taxon>
        <taxon>Heteroconchia</taxon>
        <taxon>Euheterodonta</taxon>
        <taxon>Imparidentia</taxon>
        <taxon>Neoheterodontei</taxon>
        <taxon>Myida</taxon>
        <taxon>Dreissenoidea</taxon>
        <taxon>Dreissenidae</taxon>
        <taxon>Dreissena</taxon>
    </lineage>
</organism>
<name>A0A9D4KLM8_DREPO</name>
<evidence type="ECO:0000256" key="1">
    <source>
        <dbReference type="SAM" id="MobiDB-lite"/>
    </source>
</evidence>
<sequence>MLWITILISVTVSAVHSALCPKTEDPCYRYNGLIEIPDMDTRHPSIKIGTVAYSQDVYKLRFGLWYISDFPLTSAAVENGHCGTKFPIWVNGSTPTPGEGYVNLTACVKDYNDTCADTVTVLAKNCGYYYVYCFWNLPYADQRFCFDVDLSKVTTTTKTTTTATTTTTKQTATKAKTAEYYYHDPSKQSGDSKCDCSKSEGVAIGLGVTLSLTFFIFVIICACRYTPKKNIVCGDVSSPKYMNHETKNQHSNSESEASVPRRDGSNTNVQRGCIIILDQNQR</sequence>
<keyword evidence="2" id="KW-0472">Membrane</keyword>
<feature type="region of interest" description="Disordered" evidence="1">
    <location>
        <begin position="244"/>
        <end position="267"/>
    </location>
</feature>
<dbReference type="EMBL" id="JAIWYP010000004">
    <property type="protein sequence ID" value="KAH3842195.1"/>
    <property type="molecule type" value="Genomic_DNA"/>
</dbReference>
<reference evidence="4" key="1">
    <citation type="journal article" date="2019" name="bioRxiv">
        <title>The Genome of the Zebra Mussel, Dreissena polymorpha: A Resource for Invasive Species Research.</title>
        <authorList>
            <person name="McCartney M.A."/>
            <person name="Auch B."/>
            <person name="Kono T."/>
            <person name="Mallez S."/>
            <person name="Zhang Y."/>
            <person name="Obille A."/>
            <person name="Becker A."/>
            <person name="Abrahante J.E."/>
            <person name="Garbe J."/>
            <person name="Badalamenti J.P."/>
            <person name="Herman A."/>
            <person name="Mangelson H."/>
            <person name="Liachko I."/>
            <person name="Sullivan S."/>
            <person name="Sone E.D."/>
            <person name="Koren S."/>
            <person name="Silverstein K.A.T."/>
            <person name="Beckman K.B."/>
            <person name="Gohl D.M."/>
        </authorList>
    </citation>
    <scope>NUCLEOTIDE SEQUENCE</scope>
    <source>
        <strain evidence="4">Duluth1</strain>
        <tissue evidence="4">Whole animal</tissue>
    </source>
</reference>
<evidence type="ECO:0000256" key="2">
    <source>
        <dbReference type="SAM" id="Phobius"/>
    </source>
</evidence>
<proteinExistence type="predicted"/>
<comment type="caution">
    <text evidence="4">The sequence shown here is derived from an EMBL/GenBank/DDBJ whole genome shotgun (WGS) entry which is preliminary data.</text>
</comment>
<protein>
    <submittedName>
        <fullName evidence="4">Uncharacterized protein</fullName>
    </submittedName>
</protein>
<keyword evidence="3" id="KW-0732">Signal</keyword>
<reference evidence="4" key="2">
    <citation type="submission" date="2020-11" db="EMBL/GenBank/DDBJ databases">
        <authorList>
            <person name="McCartney M.A."/>
            <person name="Auch B."/>
            <person name="Kono T."/>
            <person name="Mallez S."/>
            <person name="Becker A."/>
            <person name="Gohl D.M."/>
            <person name="Silverstein K.A.T."/>
            <person name="Koren S."/>
            <person name="Bechman K.B."/>
            <person name="Herman A."/>
            <person name="Abrahante J.E."/>
            <person name="Garbe J."/>
        </authorList>
    </citation>
    <scope>NUCLEOTIDE SEQUENCE</scope>
    <source>
        <strain evidence="4">Duluth1</strain>
        <tissue evidence="4">Whole animal</tissue>
    </source>
</reference>
<evidence type="ECO:0000313" key="4">
    <source>
        <dbReference type="EMBL" id="KAH3842195.1"/>
    </source>
</evidence>
<dbReference type="Proteomes" id="UP000828390">
    <property type="component" value="Unassembled WGS sequence"/>
</dbReference>
<keyword evidence="5" id="KW-1185">Reference proteome</keyword>
<keyword evidence="2" id="KW-0812">Transmembrane</keyword>
<dbReference type="AlphaFoldDB" id="A0A9D4KLM8"/>
<evidence type="ECO:0000256" key="3">
    <source>
        <dbReference type="SAM" id="SignalP"/>
    </source>
</evidence>
<feature type="transmembrane region" description="Helical" evidence="2">
    <location>
        <begin position="202"/>
        <end position="222"/>
    </location>
</feature>
<keyword evidence="2" id="KW-1133">Transmembrane helix</keyword>
<feature type="chain" id="PRO_5039125696" evidence="3">
    <location>
        <begin position="18"/>
        <end position="282"/>
    </location>
</feature>